<dbReference type="InterPro" id="IPR050491">
    <property type="entry name" value="AmpC-like"/>
</dbReference>
<dbReference type="SUPFAM" id="SSF56601">
    <property type="entry name" value="beta-lactamase/transpeptidase-like"/>
    <property type="match status" value="1"/>
</dbReference>
<reference evidence="3" key="2">
    <citation type="submission" date="2016-01" db="EMBL/GenBank/DDBJ databases">
        <title>First complete genome sequence of a species in the genus Microterricola, an extremophilic cold active enzyme producing strain ERGS5:02 isolated from Sikkim Himalaya.</title>
        <authorList>
            <person name="Kumar R."/>
            <person name="Singh D."/>
            <person name="Swarnkar M.K."/>
        </authorList>
    </citation>
    <scope>NUCLEOTIDE SEQUENCE [LARGE SCALE GENOMIC DNA]</scope>
    <source>
        <strain evidence="3">ERGS5:02</strain>
    </source>
</reference>
<evidence type="ECO:0000313" key="2">
    <source>
        <dbReference type="EMBL" id="AMB59821.1"/>
    </source>
</evidence>
<dbReference type="AlphaFoldDB" id="A0A0Y0NF06"/>
<dbReference type="KEGG" id="mvd:AWU67_14205"/>
<dbReference type="Gene3D" id="3.40.710.10">
    <property type="entry name" value="DD-peptidase/beta-lactamase superfamily"/>
    <property type="match status" value="1"/>
</dbReference>
<protein>
    <recommendedName>
        <fullName evidence="1">Beta-lactamase-related domain-containing protein</fullName>
    </recommendedName>
</protein>
<dbReference type="PANTHER" id="PTHR46825">
    <property type="entry name" value="D-ALANYL-D-ALANINE-CARBOXYPEPTIDASE/ENDOPEPTIDASE AMPH"/>
    <property type="match status" value="1"/>
</dbReference>
<reference evidence="2 3" key="1">
    <citation type="journal article" date="2016" name="J. Biotechnol.">
        <title>First complete genome sequence of a species in the genus Microterricola, an extremophilic cold active enzyme producing bacterial strain ERGS5:02 isolated from Sikkim Himalaya.</title>
        <authorList>
            <person name="Himanshu"/>
            <person name="Swarnkar M.K."/>
            <person name="Singh D."/>
            <person name="Kumar R."/>
        </authorList>
    </citation>
    <scope>NUCLEOTIDE SEQUENCE [LARGE SCALE GENOMIC DNA]</scope>
    <source>
        <strain evidence="2 3">ERGS5:02</strain>
    </source>
</reference>
<organism evidence="2 3">
    <name type="scientific">Microterricola viridarii</name>
    <dbReference type="NCBI Taxonomy" id="412690"/>
    <lineage>
        <taxon>Bacteria</taxon>
        <taxon>Bacillati</taxon>
        <taxon>Actinomycetota</taxon>
        <taxon>Actinomycetes</taxon>
        <taxon>Micrococcales</taxon>
        <taxon>Microbacteriaceae</taxon>
        <taxon>Microterricola</taxon>
    </lineage>
</organism>
<dbReference type="PANTHER" id="PTHR46825:SF7">
    <property type="entry name" value="D-ALANYL-D-ALANINE CARBOXYPEPTIDASE"/>
    <property type="match status" value="1"/>
</dbReference>
<dbReference type="Proteomes" id="UP000058305">
    <property type="component" value="Chromosome"/>
</dbReference>
<dbReference type="InterPro" id="IPR001466">
    <property type="entry name" value="Beta-lactam-related"/>
</dbReference>
<name>A0A0Y0NF06_9MICO</name>
<sequence length="420" mass="42342">MTVGTVTILVLGLAGCSAESGTLSSKLPAQHKGALPTAVTEQLDAALAQAMQWSSASGGIAGVWAPWAGEWTSAQGVSSADGKTPVSTGMHFRSAASDRAMACTVMLRLADAGELSVSDSVSKYLPDMPGTEGITLGQLCQGTSGLADYSAQFGSLFVNNPKRNWSNMELVSAGLASTKAAPGASWQDSATPVALLGMALSAHTGKSWSDLYSEQLFGPLGLSETSQPDAGKFEIRAPSLHGYAAQVKADGTRDCAAILDETNLSPSQGGAAGGIISTLEDQKTWAQSLADGRLLSGKSSKAQLSTIPLGGDAPSWQGYGLGVQKIGPLVGHNGAIPGFLTAAYADPLTGFTVVVMLNNSTAGKGFAQQLAMQLASIGSKAAAASGETAPAIELPWSAEQAAGALQAGAVCQAPVEAAAG</sequence>
<evidence type="ECO:0000313" key="3">
    <source>
        <dbReference type="Proteomes" id="UP000058305"/>
    </source>
</evidence>
<proteinExistence type="predicted"/>
<dbReference type="EMBL" id="CP014145">
    <property type="protein sequence ID" value="AMB59821.1"/>
    <property type="molecule type" value="Genomic_DNA"/>
</dbReference>
<gene>
    <name evidence="2" type="ORF">AWU67_14205</name>
</gene>
<keyword evidence="3" id="KW-1185">Reference proteome</keyword>
<evidence type="ECO:0000259" key="1">
    <source>
        <dbReference type="Pfam" id="PF00144"/>
    </source>
</evidence>
<feature type="domain" description="Beta-lactamase-related" evidence="1">
    <location>
        <begin position="47"/>
        <end position="362"/>
    </location>
</feature>
<dbReference type="Pfam" id="PF00144">
    <property type="entry name" value="Beta-lactamase"/>
    <property type="match status" value="1"/>
</dbReference>
<accession>A0A0Y0NF06</accession>
<dbReference type="InterPro" id="IPR012338">
    <property type="entry name" value="Beta-lactam/transpept-like"/>
</dbReference>